<evidence type="ECO:0000256" key="1">
    <source>
        <dbReference type="ARBA" id="ARBA00023015"/>
    </source>
</evidence>
<evidence type="ECO:0000256" key="2">
    <source>
        <dbReference type="ARBA" id="ARBA00023125"/>
    </source>
</evidence>
<dbReference type="Gene3D" id="1.10.260.40">
    <property type="entry name" value="lambda repressor-like DNA-binding domains"/>
    <property type="match status" value="1"/>
</dbReference>
<sequence>MNGVSILKVAELAGVSTATVSRALAGKPSVSAATRARVEEAAQSLGYVVSATASGLASGRTRSVGIMMPFLNRWFFTSVMSGAHRVLTDAGYDVTLYHCEPNRLDDIHGTENDRRARLFQESLLRRRVDALLLVTLSLTATERDRLRALGKPVVAIDRPQPGIPTFAVDNLTVARSAVTHLLDLGHRDIAYVGGVIPYDLDFQVPVLRRAGYDAAMAEAGIPVRSHRAHDGDFTSAGGFDAAMRVLTEGTTRPTAIFVASDEMAYGVLSAAAALGLRVPEDLSVIGVDGHPTGDVLGLTTIDQHPAEQGATGARALLGELEPDAEHPPAQTQLPFELIVRRSTAPLQTSR</sequence>
<gene>
    <name evidence="5" type="ORF">RN606_05565</name>
</gene>
<dbReference type="InterPro" id="IPR000843">
    <property type="entry name" value="HTH_LacI"/>
</dbReference>
<dbReference type="GO" id="GO:0003700">
    <property type="term" value="F:DNA-binding transcription factor activity"/>
    <property type="evidence" value="ECO:0007669"/>
    <property type="project" value="TreeGrafter"/>
</dbReference>
<keyword evidence="1" id="KW-0805">Transcription regulation</keyword>
<protein>
    <submittedName>
        <fullName evidence="5">LacI family DNA-binding transcriptional regulator</fullName>
    </submittedName>
</protein>
<dbReference type="SUPFAM" id="SSF53822">
    <property type="entry name" value="Periplasmic binding protein-like I"/>
    <property type="match status" value="1"/>
</dbReference>
<dbReference type="InterPro" id="IPR010982">
    <property type="entry name" value="Lambda_DNA-bd_dom_sf"/>
</dbReference>
<dbReference type="SMART" id="SM00354">
    <property type="entry name" value="HTH_LACI"/>
    <property type="match status" value="1"/>
</dbReference>
<dbReference type="PANTHER" id="PTHR30146:SF109">
    <property type="entry name" value="HTH-TYPE TRANSCRIPTIONAL REGULATOR GALS"/>
    <property type="match status" value="1"/>
</dbReference>
<dbReference type="InterPro" id="IPR028082">
    <property type="entry name" value="Peripla_BP_I"/>
</dbReference>
<accession>A0AA96FBN4</accession>
<dbReference type="Pfam" id="PF00356">
    <property type="entry name" value="LacI"/>
    <property type="match status" value="1"/>
</dbReference>
<organism evidence="5 6">
    <name type="scientific">Demequina capsici</name>
    <dbReference type="NCBI Taxonomy" id="3075620"/>
    <lineage>
        <taxon>Bacteria</taxon>
        <taxon>Bacillati</taxon>
        <taxon>Actinomycetota</taxon>
        <taxon>Actinomycetes</taxon>
        <taxon>Micrococcales</taxon>
        <taxon>Demequinaceae</taxon>
        <taxon>Demequina</taxon>
    </lineage>
</organism>
<dbReference type="PANTHER" id="PTHR30146">
    <property type="entry name" value="LACI-RELATED TRANSCRIPTIONAL REPRESSOR"/>
    <property type="match status" value="1"/>
</dbReference>
<evidence type="ECO:0000313" key="6">
    <source>
        <dbReference type="Proteomes" id="UP001304125"/>
    </source>
</evidence>
<keyword evidence="3" id="KW-0804">Transcription</keyword>
<dbReference type="CDD" id="cd06267">
    <property type="entry name" value="PBP1_LacI_sugar_binding-like"/>
    <property type="match status" value="1"/>
</dbReference>
<reference evidence="5 6" key="1">
    <citation type="submission" date="2023-09" db="EMBL/GenBank/DDBJ databases">
        <title>Demequina sp. a novel bacteria isolated from Capsicum annuum.</title>
        <authorList>
            <person name="Humaira Z."/>
            <person name="Lee J."/>
            <person name="Cho D."/>
        </authorList>
    </citation>
    <scope>NUCLEOTIDE SEQUENCE [LARGE SCALE GENOMIC DNA]</scope>
    <source>
        <strain evidence="5 6">OYTSA14</strain>
    </source>
</reference>
<dbReference type="AlphaFoldDB" id="A0AA96FBN4"/>
<dbReference type="CDD" id="cd01392">
    <property type="entry name" value="HTH_LacI"/>
    <property type="match status" value="1"/>
</dbReference>
<proteinExistence type="predicted"/>
<evidence type="ECO:0000256" key="3">
    <source>
        <dbReference type="ARBA" id="ARBA00023163"/>
    </source>
</evidence>
<evidence type="ECO:0000313" key="5">
    <source>
        <dbReference type="EMBL" id="WNM25616.1"/>
    </source>
</evidence>
<dbReference type="InterPro" id="IPR046335">
    <property type="entry name" value="LacI/GalR-like_sensor"/>
</dbReference>
<dbReference type="EMBL" id="CP134879">
    <property type="protein sequence ID" value="WNM25616.1"/>
    <property type="molecule type" value="Genomic_DNA"/>
</dbReference>
<dbReference type="GO" id="GO:0000976">
    <property type="term" value="F:transcription cis-regulatory region binding"/>
    <property type="evidence" value="ECO:0007669"/>
    <property type="project" value="TreeGrafter"/>
</dbReference>
<keyword evidence="6" id="KW-1185">Reference proteome</keyword>
<feature type="domain" description="HTH lacI-type" evidence="4">
    <location>
        <begin position="4"/>
        <end position="58"/>
    </location>
</feature>
<dbReference type="PROSITE" id="PS50932">
    <property type="entry name" value="HTH_LACI_2"/>
    <property type="match status" value="1"/>
</dbReference>
<keyword evidence="2 5" id="KW-0238">DNA-binding</keyword>
<dbReference type="Gene3D" id="3.40.50.2300">
    <property type="match status" value="2"/>
</dbReference>
<name>A0AA96FBN4_9MICO</name>
<dbReference type="RefSeq" id="WP_313500843.1">
    <property type="nucleotide sequence ID" value="NZ_CP134879.1"/>
</dbReference>
<dbReference type="SUPFAM" id="SSF47413">
    <property type="entry name" value="lambda repressor-like DNA-binding domains"/>
    <property type="match status" value="1"/>
</dbReference>
<dbReference type="Pfam" id="PF13377">
    <property type="entry name" value="Peripla_BP_3"/>
    <property type="match status" value="1"/>
</dbReference>
<dbReference type="Proteomes" id="UP001304125">
    <property type="component" value="Chromosome"/>
</dbReference>
<evidence type="ECO:0000259" key="4">
    <source>
        <dbReference type="PROSITE" id="PS50932"/>
    </source>
</evidence>